<proteinExistence type="predicted"/>
<accession>A0A0C9WG91</accession>
<gene>
    <name evidence="2" type="ORF">HYDPIDRAFT_152854</name>
</gene>
<keyword evidence="1" id="KW-1133">Transmembrane helix</keyword>
<evidence type="ECO:0000313" key="2">
    <source>
        <dbReference type="EMBL" id="KIJ65017.1"/>
    </source>
</evidence>
<dbReference type="Proteomes" id="UP000053820">
    <property type="component" value="Unassembled WGS sequence"/>
</dbReference>
<organism evidence="2 3">
    <name type="scientific">Hydnomerulius pinastri MD-312</name>
    <dbReference type="NCBI Taxonomy" id="994086"/>
    <lineage>
        <taxon>Eukaryota</taxon>
        <taxon>Fungi</taxon>
        <taxon>Dikarya</taxon>
        <taxon>Basidiomycota</taxon>
        <taxon>Agaricomycotina</taxon>
        <taxon>Agaricomycetes</taxon>
        <taxon>Agaricomycetidae</taxon>
        <taxon>Boletales</taxon>
        <taxon>Boletales incertae sedis</taxon>
        <taxon>Leucogyrophana</taxon>
    </lineage>
</organism>
<evidence type="ECO:0000313" key="3">
    <source>
        <dbReference type="Proteomes" id="UP000053820"/>
    </source>
</evidence>
<feature type="transmembrane region" description="Helical" evidence="1">
    <location>
        <begin position="20"/>
        <end position="43"/>
    </location>
</feature>
<dbReference type="EMBL" id="KN839844">
    <property type="protein sequence ID" value="KIJ65017.1"/>
    <property type="molecule type" value="Genomic_DNA"/>
</dbReference>
<name>A0A0C9WG91_9AGAM</name>
<keyword evidence="1" id="KW-0472">Membrane</keyword>
<evidence type="ECO:0000256" key="1">
    <source>
        <dbReference type="SAM" id="Phobius"/>
    </source>
</evidence>
<keyword evidence="1" id="KW-0812">Transmembrane</keyword>
<dbReference type="HOGENOM" id="CLU_2250502_0_0_1"/>
<sequence>MDRFTDEGSYFVPGRMMPSLRLLGAVFAVCRSILYSVIIFLPAQCPSSSKLIYCFLVSSFTRRYFAFVLIGGFLRPTFLLYTCNCASPEKQLAQAMIGGPFLAH</sequence>
<protein>
    <submittedName>
        <fullName evidence="2">Uncharacterized protein</fullName>
    </submittedName>
</protein>
<keyword evidence="3" id="KW-1185">Reference proteome</keyword>
<reference evidence="2 3" key="1">
    <citation type="submission" date="2014-04" db="EMBL/GenBank/DDBJ databases">
        <title>Evolutionary Origins and Diversification of the Mycorrhizal Mutualists.</title>
        <authorList>
            <consortium name="DOE Joint Genome Institute"/>
            <consortium name="Mycorrhizal Genomics Consortium"/>
            <person name="Kohler A."/>
            <person name="Kuo A."/>
            <person name="Nagy L.G."/>
            <person name="Floudas D."/>
            <person name="Copeland A."/>
            <person name="Barry K.W."/>
            <person name="Cichocki N."/>
            <person name="Veneault-Fourrey C."/>
            <person name="LaButti K."/>
            <person name="Lindquist E.A."/>
            <person name="Lipzen A."/>
            <person name="Lundell T."/>
            <person name="Morin E."/>
            <person name="Murat C."/>
            <person name="Riley R."/>
            <person name="Ohm R."/>
            <person name="Sun H."/>
            <person name="Tunlid A."/>
            <person name="Henrissat B."/>
            <person name="Grigoriev I.V."/>
            <person name="Hibbett D.S."/>
            <person name="Martin F."/>
        </authorList>
    </citation>
    <scope>NUCLEOTIDE SEQUENCE [LARGE SCALE GENOMIC DNA]</scope>
    <source>
        <strain evidence="2 3">MD-312</strain>
    </source>
</reference>
<dbReference type="AlphaFoldDB" id="A0A0C9WG91"/>